<dbReference type="Gene3D" id="3.60.21.10">
    <property type="match status" value="1"/>
</dbReference>
<keyword evidence="1" id="KW-0812">Transmembrane</keyword>
<protein>
    <submittedName>
        <fullName evidence="3">Metallophosphoesterase</fullName>
    </submittedName>
</protein>
<comment type="caution">
    <text evidence="3">The sequence shown here is derived from an EMBL/GenBank/DDBJ whole genome shotgun (WGS) entry which is preliminary data.</text>
</comment>
<name>A0ABR8N5I5_9BACL</name>
<feature type="transmembrane region" description="Helical" evidence="1">
    <location>
        <begin position="107"/>
        <end position="125"/>
    </location>
</feature>
<keyword evidence="1" id="KW-1133">Transmembrane helix</keyword>
<dbReference type="SUPFAM" id="SSF56300">
    <property type="entry name" value="Metallo-dependent phosphatases"/>
    <property type="match status" value="1"/>
</dbReference>
<keyword evidence="1" id="KW-0472">Membrane</keyword>
<evidence type="ECO:0000256" key="1">
    <source>
        <dbReference type="SAM" id="Phobius"/>
    </source>
</evidence>
<feature type="transmembrane region" description="Helical" evidence="1">
    <location>
        <begin position="65"/>
        <end position="87"/>
    </location>
</feature>
<feature type="transmembrane region" description="Helical" evidence="1">
    <location>
        <begin position="36"/>
        <end position="53"/>
    </location>
</feature>
<dbReference type="InterPro" id="IPR051158">
    <property type="entry name" value="Metallophosphoesterase_sf"/>
</dbReference>
<dbReference type="PANTHER" id="PTHR31302">
    <property type="entry name" value="TRANSMEMBRANE PROTEIN WITH METALLOPHOSPHOESTERASE DOMAIN-RELATED"/>
    <property type="match status" value="1"/>
</dbReference>
<dbReference type="EMBL" id="JACXZA010000009">
    <property type="protein sequence ID" value="MBD3922506.1"/>
    <property type="molecule type" value="Genomic_DNA"/>
</dbReference>
<evidence type="ECO:0000313" key="4">
    <source>
        <dbReference type="Proteomes" id="UP000609346"/>
    </source>
</evidence>
<sequence length="376" mass="41931">MIIRLVIMLGLFVFLNVYVGWHGELALEHAGADIPPALYWVLYAVIALGYLWGRLAKSLGAIGRLWKVIGAVYLAIFEFTVLLLPFADLAGWIMVQSGMSRDNTIQVLSIVVVGILLILMLRGSYNAWTPIVRTHQLSVDKAAPSGNHRTLRVAAASDLHLGNTVGNRHLRKLVKQMNAMNPDVILLAGDVLDDVIEPFLRNQMADTLKQLRAKHGIYAVLGNHEYYGGHIEQYVQVMQEIGIKVLRDETVTVDGLFHVAGRKDKTAEAREGRLSMKELVSKLDPSLPLLAMDHQPYGFAQSAEAGVDLLVCGHTHRGQMFPNHFITRRLFELDWGYMRKGLMHVIVSSGFGTWGPPIRLASRSELIDIKLQFNGR</sequence>
<evidence type="ECO:0000313" key="3">
    <source>
        <dbReference type="EMBL" id="MBD3922506.1"/>
    </source>
</evidence>
<dbReference type="InterPro" id="IPR029052">
    <property type="entry name" value="Metallo-depent_PP-like"/>
</dbReference>
<keyword evidence="4" id="KW-1185">Reference proteome</keyword>
<evidence type="ECO:0000259" key="2">
    <source>
        <dbReference type="Pfam" id="PF00149"/>
    </source>
</evidence>
<dbReference type="CDD" id="cd07385">
    <property type="entry name" value="MPP_YkuE_C"/>
    <property type="match status" value="1"/>
</dbReference>
<gene>
    <name evidence="3" type="ORF">H8B09_27380</name>
</gene>
<dbReference type="Proteomes" id="UP000609346">
    <property type="component" value="Unassembled WGS sequence"/>
</dbReference>
<proteinExistence type="predicted"/>
<organism evidence="3 4">
    <name type="scientific">Paenibacillus terricola</name>
    <dbReference type="NCBI Taxonomy" id="2763503"/>
    <lineage>
        <taxon>Bacteria</taxon>
        <taxon>Bacillati</taxon>
        <taxon>Bacillota</taxon>
        <taxon>Bacilli</taxon>
        <taxon>Bacillales</taxon>
        <taxon>Paenibacillaceae</taxon>
        <taxon>Paenibacillus</taxon>
    </lineage>
</organism>
<dbReference type="InterPro" id="IPR004843">
    <property type="entry name" value="Calcineurin-like_PHP"/>
</dbReference>
<dbReference type="Pfam" id="PF00149">
    <property type="entry name" value="Metallophos"/>
    <property type="match status" value="1"/>
</dbReference>
<reference evidence="3 4" key="1">
    <citation type="submission" date="2020-09" db="EMBL/GenBank/DDBJ databases">
        <title>Paenibacillus sp. strain PR3 16S rRNA gene Genome sequencing and assembly.</title>
        <authorList>
            <person name="Kim J."/>
        </authorList>
    </citation>
    <scope>NUCLEOTIDE SEQUENCE [LARGE SCALE GENOMIC DNA]</scope>
    <source>
        <strain evidence="3 4">PR3</strain>
    </source>
</reference>
<dbReference type="PANTHER" id="PTHR31302:SF0">
    <property type="entry name" value="TRANSMEMBRANE PROTEIN WITH METALLOPHOSPHOESTERASE DOMAIN"/>
    <property type="match status" value="1"/>
</dbReference>
<accession>A0ABR8N5I5</accession>
<dbReference type="RefSeq" id="WP_191206805.1">
    <property type="nucleotide sequence ID" value="NZ_JACXZA010000009.1"/>
</dbReference>
<feature type="domain" description="Calcineurin-like phosphoesterase" evidence="2">
    <location>
        <begin position="151"/>
        <end position="317"/>
    </location>
</feature>